<dbReference type="GO" id="GO:0004601">
    <property type="term" value="F:peroxidase activity"/>
    <property type="evidence" value="ECO:0007669"/>
    <property type="project" value="UniProtKB-KW"/>
</dbReference>
<name>A0A7D8EL95_SALER</name>
<dbReference type="InterPro" id="IPR048327">
    <property type="entry name" value="Dyp_perox_N"/>
</dbReference>
<accession>A0A7D8EL95</accession>
<feature type="domain" description="Dyp-type peroxidase N-terminal" evidence="6">
    <location>
        <begin position="3"/>
        <end position="126"/>
    </location>
</feature>
<evidence type="ECO:0000256" key="2">
    <source>
        <dbReference type="ARBA" id="ARBA00022559"/>
    </source>
</evidence>
<evidence type="ECO:0000313" key="8">
    <source>
        <dbReference type="Proteomes" id="UP000254463"/>
    </source>
</evidence>
<evidence type="ECO:0000313" key="7">
    <source>
        <dbReference type="EMBL" id="SUF94689.1"/>
    </source>
</evidence>
<dbReference type="EMBL" id="UGWV01000002">
    <property type="protein sequence ID" value="SUF94689.1"/>
    <property type="molecule type" value="Genomic_DNA"/>
</dbReference>
<dbReference type="PANTHER" id="PTHR30521:SF0">
    <property type="entry name" value="DYP-TYPE PEROXIDASE FAMILY PROTEIN"/>
    <property type="match status" value="1"/>
</dbReference>
<keyword evidence="4 7" id="KW-0560">Oxidoreductase</keyword>
<evidence type="ECO:0000256" key="3">
    <source>
        <dbReference type="ARBA" id="ARBA00022723"/>
    </source>
</evidence>
<keyword evidence="3" id="KW-0479">Metal-binding</keyword>
<dbReference type="GO" id="GO:0005829">
    <property type="term" value="C:cytosol"/>
    <property type="evidence" value="ECO:0007669"/>
    <property type="project" value="TreeGrafter"/>
</dbReference>
<dbReference type="AlphaFoldDB" id="A0A7D8EL95"/>
<dbReference type="InterPro" id="IPR006314">
    <property type="entry name" value="Dyp_peroxidase"/>
</dbReference>
<keyword evidence="5" id="KW-0408">Iron</keyword>
<dbReference type="Pfam" id="PF04261">
    <property type="entry name" value="Dyp_perox_N"/>
    <property type="match status" value="1"/>
</dbReference>
<organism evidence="7 8">
    <name type="scientific">Salmonella enterica</name>
    <name type="common">Salmonella choleraesuis</name>
    <dbReference type="NCBI Taxonomy" id="28901"/>
    <lineage>
        <taxon>Bacteria</taxon>
        <taxon>Pseudomonadati</taxon>
        <taxon>Pseudomonadota</taxon>
        <taxon>Gammaproteobacteria</taxon>
        <taxon>Enterobacterales</taxon>
        <taxon>Enterobacteriaceae</taxon>
        <taxon>Salmonella</taxon>
    </lineage>
</organism>
<reference evidence="7 8" key="1">
    <citation type="submission" date="2018-06" db="EMBL/GenBank/DDBJ databases">
        <authorList>
            <consortium name="Pathogen Informatics"/>
            <person name="Doyle S."/>
        </authorList>
    </citation>
    <scope>NUCLEOTIDE SEQUENCE [LARGE SCALE GENOMIC DNA]</scope>
    <source>
        <strain evidence="7 8">NCTC6385</strain>
    </source>
</reference>
<evidence type="ECO:0000259" key="6">
    <source>
        <dbReference type="Pfam" id="PF04261"/>
    </source>
</evidence>
<dbReference type="Proteomes" id="UP000254463">
    <property type="component" value="Unassembled WGS sequence"/>
</dbReference>
<gene>
    <name evidence="7" type="primary">yfeX</name>
    <name evidence="7" type="ORF">NCTC6385_01590</name>
</gene>
<protein>
    <submittedName>
        <fullName evidence="7">Putative dye-decolorizing peroxidase (DyP)YfeX-like subgroup</fullName>
        <ecNumber evidence="7">1.11.1.-</ecNumber>
    </submittedName>
</protein>
<dbReference type="GO" id="GO:0046872">
    <property type="term" value="F:metal ion binding"/>
    <property type="evidence" value="ECO:0007669"/>
    <property type="project" value="UniProtKB-KW"/>
</dbReference>
<dbReference type="GO" id="GO:0020037">
    <property type="term" value="F:heme binding"/>
    <property type="evidence" value="ECO:0007669"/>
    <property type="project" value="InterPro"/>
</dbReference>
<comment type="cofactor">
    <cofactor evidence="1">
        <name>heme b</name>
        <dbReference type="ChEBI" id="CHEBI:60344"/>
    </cofactor>
</comment>
<dbReference type="SUPFAM" id="SSF54909">
    <property type="entry name" value="Dimeric alpha+beta barrel"/>
    <property type="match status" value="1"/>
</dbReference>
<proteinExistence type="predicted"/>
<dbReference type="EC" id="1.11.1.-" evidence="7"/>
<dbReference type="PROSITE" id="PS51404">
    <property type="entry name" value="DYP_PEROXIDASE"/>
    <property type="match status" value="1"/>
</dbReference>
<sequence>MAFLPEHCRAAIWIEANVKGDLDALRAASRTFADKLATFEVKFPDAHLGAVVAFGNNTWRALSGGVGAEELKDFIPYGKGLAPATQYDVLIHILSLRHDVNFSVAQAAMEAFGDCIDVKEEVHGFRWGGRTRSERLCRRDREPGGRRDAP</sequence>
<dbReference type="PANTHER" id="PTHR30521">
    <property type="entry name" value="DEFERROCHELATASE/PEROXIDASE"/>
    <property type="match status" value="1"/>
</dbReference>
<evidence type="ECO:0000256" key="5">
    <source>
        <dbReference type="ARBA" id="ARBA00023004"/>
    </source>
</evidence>
<keyword evidence="2 7" id="KW-0575">Peroxidase</keyword>
<dbReference type="InterPro" id="IPR011008">
    <property type="entry name" value="Dimeric_a/b-barrel"/>
</dbReference>
<evidence type="ECO:0000256" key="1">
    <source>
        <dbReference type="ARBA" id="ARBA00001970"/>
    </source>
</evidence>
<evidence type="ECO:0000256" key="4">
    <source>
        <dbReference type="ARBA" id="ARBA00023002"/>
    </source>
</evidence>